<name>A0ABD1PHT2_9LAMI</name>
<dbReference type="EMBL" id="JBFOLJ010000019">
    <property type="protein sequence ID" value="KAL2463475.1"/>
    <property type="molecule type" value="Genomic_DNA"/>
</dbReference>
<dbReference type="PANTHER" id="PTHR33077">
    <property type="entry name" value="PROTEIN TIFY 4A-RELATED-RELATED"/>
    <property type="match status" value="1"/>
</dbReference>
<reference evidence="6" key="1">
    <citation type="submission" date="2024-07" db="EMBL/GenBank/DDBJ databases">
        <title>Two chromosome-level genome assemblies of Korean endemic species Abeliophyllum distichum and Forsythia ovata (Oleaceae).</title>
        <authorList>
            <person name="Jang H."/>
        </authorList>
    </citation>
    <scope>NUCLEOTIDE SEQUENCE [LARGE SCALE GENOMIC DNA]</scope>
</reference>
<evidence type="ECO:0000259" key="4">
    <source>
        <dbReference type="PROSITE" id="PS51320"/>
    </source>
</evidence>
<gene>
    <name evidence="5" type="ORF">Fot_53131</name>
</gene>
<comment type="domain">
    <text evidence="2">The jas domain is required for interaction with COI1.</text>
</comment>
<dbReference type="InterPro" id="IPR040390">
    <property type="entry name" value="TIFY/JAZ"/>
</dbReference>
<dbReference type="GO" id="GO:0008270">
    <property type="term" value="F:zinc ion binding"/>
    <property type="evidence" value="ECO:0007669"/>
    <property type="project" value="UniProtKB-KW"/>
</dbReference>
<keyword evidence="2" id="KW-1184">Jasmonic acid signaling pathway</keyword>
<sequence length="263" mass="28346">MKGSEPETAQMTIIYAGQVFVFNDFPVDKANEIMMLATAQNHPTTAVPPPYMVLSPAESTTNISVATPILNIAHDFDCLHYPQPSLGSKSVEHRSCSVSEWMTVTPFGSIATDNESGGGGGKFFGGGGDRTLMLQHHPNNQVLKCPRRATSARAAGDTGLKAVFFATSQLAVAVGKRSGPRRKPTLVQSQMVPVKGNRVPIRVVRIRASSPPPRRPLILSPSPPPATSVPASKLVRPAEVRSSTFDILELFIGLHLILELFLW</sequence>
<evidence type="ECO:0000313" key="5">
    <source>
        <dbReference type="EMBL" id="KAL2463475.1"/>
    </source>
</evidence>
<dbReference type="Pfam" id="PF06200">
    <property type="entry name" value="tify"/>
    <property type="match status" value="1"/>
</dbReference>
<dbReference type="PROSITE" id="PS51320">
    <property type="entry name" value="TIFY"/>
    <property type="match status" value="1"/>
</dbReference>
<protein>
    <recommendedName>
        <fullName evidence="2">Protein TIFY</fullName>
    </recommendedName>
    <alternativeName>
        <fullName evidence="2">Jasmonate ZIM domain-containing protein</fullName>
    </alternativeName>
</protein>
<evidence type="ECO:0000256" key="1">
    <source>
        <dbReference type="ARBA" id="ARBA00008614"/>
    </source>
</evidence>
<evidence type="ECO:0000313" key="6">
    <source>
        <dbReference type="Proteomes" id="UP001604277"/>
    </source>
</evidence>
<comment type="caution">
    <text evidence="5">The sequence shown here is derived from an EMBL/GenBank/DDBJ whole genome shotgun (WGS) entry which is preliminary data.</text>
</comment>
<evidence type="ECO:0000256" key="2">
    <source>
        <dbReference type="RuleBase" id="RU369065"/>
    </source>
</evidence>
<keyword evidence="5" id="KW-0862">Zinc</keyword>
<comment type="function">
    <text evidence="2">Repressor of jasmonate responses.</text>
</comment>
<keyword evidence="5" id="KW-0479">Metal-binding</keyword>
<dbReference type="InterPro" id="IPR010399">
    <property type="entry name" value="Tify_dom"/>
</dbReference>
<keyword evidence="5" id="KW-0863">Zinc-finger</keyword>
<feature type="region of interest" description="Disordered" evidence="3">
    <location>
        <begin position="211"/>
        <end position="230"/>
    </location>
</feature>
<keyword evidence="2" id="KW-0539">Nucleus</keyword>
<organism evidence="5 6">
    <name type="scientific">Forsythia ovata</name>
    <dbReference type="NCBI Taxonomy" id="205694"/>
    <lineage>
        <taxon>Eukaryota</taxon>
        <taxon>Viridiplantae</taxon>
        <taxon>Streptophyta</taxon>
        <taxon>Embryophyta</taxon>
        <taxon>Tracheophyta</taxon>
        <taxon>Spermatophyta</taxon>
        <taxon>Magnoliopsida</taxon>
        <taxon>eudicotyledons</taxon>
        <taxon>Gunneridae</taxon>
        <taxon>Pentapetalae</taxon>
        <taxon>asterids</taxon>
        <taxon>lamiids</taxon>
        <taxon>Lamiales</taxon>
        <taxon>Oleaceae</taxon>
        <taxon>Forsythieae</taxon>
        <taxon>Forsythia</taxon>
    </lineage>
</organism>
<feature type="domain" description="Tify" evidence="4">
    <location>
        <begin position="4"/>
        <end position="39"/>
    </location>
</feature>
<comment type="similarity">
    <text evidence="1 2">Belongs to the TIFY/JAZ family.</text>
</comment>
<comment type="subcellular location">
    <subcellularLocation>
        <location evidence="2">Nucleus</location>
    </subcellularLocation>
</comment>
<proteinExistence type="inferred from homology"/>
<dbReference type="GO" id="GO:0009611">
    <property type="term" value="P:response to wounding"/>
    <property type="evidence" value="ECO:0007669"/>
    <property type="project" value="UniProtKB-UniRule"/>
</dbReference>
<dbReference type="GO" id="GO:0005634">
    <property type="term" value="C:nucleus"/>
    <property type="evidence" value="ECO:0007669"/>
    <property type="project" value="UniProtKB-SubCell"/>
</dbReference>
<dbReference type="AlphaFoldDB" id="A0ABD1PHT2"/>
<evidence type="ECO:0000256" key="3">
    <source>
        <dbReference type="SAM" id="MobiDB-lite"/>
    </source>
</evidence>
<dbReference type="GO" id="GO:0031347">
    <property type="term" value="P:regulation of defense response"/>
    <property type="evidence" value="ECO:0007669"/>
    <property type="project" value="UniProtKB-UniRule"/>
</dbReference>
<dbReference type="SMART" id="SM00979">
    <property type="entry name" value="TIFY"/>
    <property type="match status" value="1"/>
</dbReference>
<keyword evidence="6" id="KW-1185">Reference proteome</keyword>
<dbReference type="GO" id="GO:2000022">
    <property type="term" value="P:regulation of jasmonic acid mediated signaling pathway"/>
    <property type="evidence" value="ECO:0007669"/>
    <property type="project" value="UniProtKB-UniRule"/>
</dbReference>
<dbReference type="PANTHER" id="PTHR33077:SF140">
    <property type="entry name" value="PROTEIN TIFY 10B"/>
    <property type="match status" value="1"/>
</dbReference>
<feature type="compositionally biased region" description="Pro residues" evidence="3">
    <location>
        <begin position="211"/>
        <end position="227"/>
    </location>
</feature>
<accession>A0ABD1PHT2</accession>
<dbReference type="Proteomes" id="UP001604277">
    <property type="component" value="Unassembled WGS sequence"/>
</dbReference>